<feature type="compositionally biased region" description="Acidic residues" evidence="1">
    <location>
        <begin position="66"/>
        <end position="75"/>
    </location>
</feature>
<evidence type="ECO:0000256" key="1">
    <source>
        <dbReference type="SAM" id="MobiDB-lite"/>
    </source>
</evidence>
<sequence length="112" mass="11841">MTEPENLEEDLFADLYEDSEPAKPVPSVEQPAAAVPSTTAAATYDDTYHDATAENNGTVDAQANDAYEDDDDDIQIDLGNNGSAIAQPDTPTNYSTPVPAPPTRGPNTKEDG</sequence>
<reference evidence="2" key="1">
    <citation type="submission" date="2022-07" db="EMBL/GenBank/DDBJ databases">
        <title>Fungi with potential for degradation of polypropylene.</title>
        <authorList>
            <person name="Gostincar C."/>
        </authorList>
    </citation>
    <scope>NUCLEOTIDE SEQUENCE</scope>
    <source>
        <strain evidence="2">EXF-13308</strain>
    </source>
</reference>
<evidence type="ECO:0000313" key="2">
    <source>
        <dbReference type="EMBL" id="KAJ9141778.1"/>
    </source>
</evidence>
<proteinExistence type="predicted"/>
<feature type="compositionally biased region" description="Polar residues" evidence="1">
    <location>
        <begin position="78"/>
        <end position="96"/>
    </location>
</feature>
<feature type="compositionally biased region" description="Low complexity" evidence="1">
    <location>
        <begin position="31"/>
        <end position="45"/>
    </location>
</feature>
<dbReference type="EMBL" id="JANBVO010000025">
    <property type="protein sequence ID" value="KAJ9141778.1"/>
    <property type="molecule type" value="Genomic_DNA"/>
</dbReference>
<evidence type="ECO:0000313" key="3">
    <source>
        <dbReference type="Proteomes" id="UP001174694"/>
    </source>
</evidence>
<keyword evidence="3" id="KW-1185">Reference proteome</keyword>
<gene>
    <name evidence="2" type="ORF">NKR23_g7841</name>
</gene>
<dbReference type="Proteomes" id="UP001174694">
    <property type="component" value="Unassembled WGS sequence"/>
</dbReference>
<dbReference type="AlphaFoldDB" id="A0AA38VMI8"/>
<protein>
    <submittedName>
        <fullName evidence="2">Uncharacterized protein</fullName>
    </submittedName>
</protein>
<name>A0AA38VMI8_9PEZI</name>
<feature type="compositionally biased region" description="Acidic residues" evidence="1">
    <location>
        <begin position="1"/>
        <end position="19"/>
    </location>
</feature>
<feature type="region of interest" description="Disordered" evidence="1">
    <location>
        <begin position="1"/>
        <end position="112"/>
    </location>
</feature>
<organism evidence="2 3">
    <name type="scientific">Pleurostoma richardsiae</name>
    <dbReference type="NCBI Taxonomy" id="41990"/>
    <lineage>
        <taxon>Eukaryota</taxon>
        <taxon>Fungi</taxon>
        <taxon>Dikarya</taxon>
        <taxon>Ascomycota</taxon>
        <taxon>Pezizomycotina</taxon>
        <taxon>Sordariomycetes</taxon>
        <taxon>Sordariomycetidae</taxon>
        <taxon>Calosphaeriales</taxon>
        <taxon>Pleurostomataceae</taxon>
        <taxon>Pleurostoma</taxon>
    </lineage>
</organism>
<accession>A0AA38VMI8</accession>
<comment type="caution">
    <text evidence="2">The sequence shown here is derived from an EMBL/GenBank/DDBJ whole genome shotgun (WGS) entry which is preliminary data.</text>
</comment>